<dbReference type="RefSeq" id="WP_010853789.1">
    <property type="nucleotide sequence ID" value="NZ_AQHR01000049.1"/>
</dbReference>
<dbReference type="Pfam" id="PF00149">
    <property type="entry name" value="Metallophos"/>
    <property type="match status" value="1"/>
</dbReference>
<keyword evidence="1" id="KW-0732">Signal</keyword>
<dbReference type="InterPro" id="IPR004843">
    <property type="entry name" value="Calcineurin-like_PHP"/>
</dbReference>
<reference evidence="3 4" key="1">
    <citation type="submission" date="2013-02" db="EMBL/GenBank/DDBJ databases">
        <title>A novel strain isolated from Lonar lake, Maharashtra, India.</title>
        <authorList>
            <person name="Singh A."/>
        </authorList>
    </citation>
    <scope>NUCLEOTIDE SEQUENCE [LARGE SCALE GENOMIC DNA]</scope>
    <source>
        <strain evidence="3 4">AK24</strain>
    </source>
</reference>
<dbReference type="Gene3D" id="3.60.21.10">
    <property type="match status" value="1"/>
</dbReference>
<protein>
    <recommendedName>
        <fullName evidence="2">Calcineurin-like phosphoesterase domain-containing protein</fullName>
    </recommendedName>
</protein>
<dbReference type="GO" id="GO:0016787">
    <property type="term" value="F:hydrolase activity"/>
    <property type="evidence" value="ECO:0007669"/>
    <property type="project" value="InterPro"/>
</dbReference>
<evidence type="ECO:0000313" key="4">
    <source>
        <dbReference type="Proteomes" id="UP000013909"/>
    </source>
</evidence>
<evidence type="ECO:0000256" key="1">
    <source>
        <dbReference type="SAM" id="SignalP"/>
    </source>
</evidence>
<sequence>MNYRSMLAYWLVFLWLGLSASAQTQSYQAPGLEKEGAWTMVLIPDTQSYVKFKRNQPLLDLMVNWVDEHIDPLNVKLVLQVGDLVEQNGLMNPDGTAANQTGTQQWEAVARSFATIDHKVPMIATTGNHDFGIVNIENRQTSYNKYFPLEKNHHNHRMIRDVALDENGMPTLTNATYEFTSPEGRKFLVLVLEFAPREAMLQWAIETINRDAYKNHTVILLAHSYLDRNSDHIETEGYPITDRNYGKAIWEKLVKPSKNIQLVFSGHIGAPDDKAGHVGFRTDTNAGGKKVHQMTFNAQALGGGWHGNGGDGWLRLLEFQGNRVSVRTYSPLFGISPSTQHLAWGSDAFAPFSFELDD</sequence>
<comment type="caution">
    <text evidence="3">The sequence shown here is derived from an EMBL/GenBank/DDBJ whole genome shotgun (WGS) entry which is preliminary data.</text>
</comment>
<gene>
    <name evidence="3" type="ORF">ADIS_1650</name>
</gene>
<feature type="domain" description="Calcineurin-like phosphoesterase" evidence="2">
    <location>
        <begin position="61"/>
        <end position="268"/>
    </location>
</feature>
<dbReference type="Proteomes" id="UP000013909">
    <property type="component" value="Unassembled WGS sequence"/>
</dbReference>
<evidence type="ECO:0000313" key="3">
    <source>
        <dbReference type="EMBL" id="EON77731.1"/>
    </source>
</evidence>
<dbReference type="STRING" id="1232681.ADIS_1650"/>
<dbReference type="OrthoDB" id="9772095at2"/>
<dbReference type="SUPFAM" id="SSF56300">
    <property type="entry name" value="Metallo-dependent phosphatases"/>
    <property type="match status" value="1"/>
</dbReference>
<proteinExistence type="predicted"/>
<feature type="chain" id="PRO_5004451157" description="Calcineurin-like phosphoesterase domain-containing protein" evidence="1">
    <location>
        <begin position="25"/>
        <end position="358"/>
    </location>
</feature>
<name>R7ZU94_9BACT</name>
<evidence type="ECO:0000259" key="2">
    <source>
        <dbReference type="Pfam" id="PF00149"/>
    </source>
</evidence>
<dbReference type="PANTHER" id="PTHR43143:SF5">
    <property type="entry name" value="SECRETED PROTEIN"/>
    <property type="match status" value="1"/>
</dbReference>
<dbReference type="AlphaFoldDB" id="R7ZU94"/>
<dbReference type="InterPro" id="IPR051918">
    <property type="entry name" value="STPP_CPPED1"/>
</dbReference>
<organism evidence="3 4">
    <name type="scientific">Lunatimonas lonarensis</name>
    <dbReference type="NCBI Taxonomy" id="1232681"/>
    <lineage>
        <taxon>Bacteria</taxon>
        <taxon>Pseudomonadati</taxon>
        <taxon>Bacteroidota</taxon>
        <taxon>Cytophagia</taxon>
        <taxon>Cytophagales</taxon>
        <taxon>Cyclobacteriaceae</taxon>
    </lineage>
</organism>
<dbReference type="PANTHER" id="PTHR43143">
    <property type="entry name" value="METALLOPHOSPHOESTERASE, CALCINEURIN SUPERFAMILY"/>
    <property type="match status" value="1"/>
</dbReference>
<dbReference type="EMBL" id="AQHR01000049">
    <property type="protein sequence ID" value="EON77731.1"/>
    <property type="molecule type" value="Genomic_DNA"/>
</dbReference>
<keyword evidence="4" id="KW-1185">Reference proteome</keyword>
<dbReference type="PATRIC" id="fig|1288963.3.peg.1639"/>
<feature type="signal peptide" evidence="1">
    <location>
        <begin position="1"/>
        <end position="24"/>
    </location>
</feature>
<dbReference type="InterPro" id="IPR029052">
    <property type="entry name" value="Metallo-depent_PP-like"/>
</dbReference>
<accession>R7ZU94</accession>